<keyword evidence="2" id="KW-1185">Reference proteome</keyword>
<dbReference type="Proteomes" id="UP000199663">
    <property type="component" value="Unassembled WGS sequence"/>
</dbReference>
<accession>A0A1H3U9K4</accession>
<protein>
    <submittedName>
        <fullName evidence="1">Predicted nucleotidyltransferase component of viral defense system</fullName>
    </submittedName>
</protein>
<dbReference type="EMBL" id="FNQC01000039">
    <property type="protein sequence ID" value="SDZ59078.1"/>
    <property type="molecule type" value="Genomic_DNA"/>
</dbReference>
<gene>
    <name evidence="1" type="ORF">SAMN05444412_1392</name>
</gene>
<dbReference type="RefSeq" id="WP_019600376.1">
    <property type="nucleotide sequence ID" value="NZ_FNQC01000039.1"/>
</dbReference>
<dbReference type="InterPro" id="IPR014942">
    <property type="entry name" value="AbiEii"/>
</dbReference>
<comment type="caution">
    <text evidence="1">The sequence shown here is derived from an EMBL/GenBank/DDBJ whole genome shotgun (WGS) entry which is preliminary data.</text>
</comment>
<reference evidence="1 2" key="1">
    <citation type="submission" date="2016-10" db="EMBL/GenBank/DDBJ databases">
        <authorList>
            <person name="Varghese N."/>
            <person name="Submissions S."/>
        </authorList>
    </citation>
    <scope>NUCLEOTIDE SEQUENCE [LARGE SCALE GENOMIC DNA]</scope>
    <source>
        <strain evidence="1 2">DSM 17997</strain>
    </source>
</reference>
<evidence type="ECO:0000313" key="1">
    <source>
        <dbReference type="EMBL" id="SDZ59078.1"/>
    </source>
</evidence>
<sequence>MAQQSYKNQIKLLLDVLPEVAREKCFALHGGTAINLFIREMPRLSVDIDLTYVPIEDRATSMININKALERTKSRIESVIPSVTVIHRSDIAKLQISTRNASIKLEVNLVGRGTYIPPEDMVLCDKAQNEFNAFCVIPVVPLGQLYGGKICAALDRQHPRDLFDVKYLLANEGFSNEVKRGFLLCLLGSERPIHEVIYPNLQDQRSALTNQFEGMTTEEFSYKEYEEIRFKLIEVIHKNLIDEDKDFLLSVKNLTPNWTKYDFQLFPSVRWKIQNLQRLKDTNPKKHADQYNALKKKLNK</sequence>
<dbReference type="Pfam" id="PF08843">
    <property type="entry name" value="AbiEii"/>
    <property type="match status" value="1"/>
</dbReference>
<organism evidence="1 2">
    <name type="scientific">Rhodonellum ikkaensis</name>
    <dbReference type="NCBI Taxonomy" id="336829"/>
    <lineage>
        <taxon>Bacteria</taxon>
        <taxon>Pseudomonadati</taxon>
        <taxon>Bacteroidota</taxon>
        <taxon>Cytophagia</taxon>
        <taxon>Cytophagales</taxon>
        <taxon>Cytophagaceae</taxon>
        <taxon>Rhodonellum</taxon>
    </lineage>
</organism>
<name>A0A1H3U9K4_9BACT</name>
<proteinExistence type="predicted"/>
<evidence type="ECO:0000313" key="2">
    <source>
        <dbReference type="Proteomes" id="UP000199663"/>
    </source>
</evidence>
<dbReference type="Gene3D" id="3.10.450.620">
    <property type="entry name" value="JHP933, nucleotidyltransferase-like core domain"/>
    <property type="match status" value="1"/>
</dbReference>